<dbReference type="Proteomes" id="UP000297253">
    <property type="component" value="Unassembled WGS sequence"/>
</dbReference>
<feature type="region of interest" description="Disordered" evidence="1">
    <location>
        <begin position="474"/>
        <end position="494"/>
    </location>
</feature>
<feature type="region of interest" description="Disordered" evidence="1">
    <location>
        <begin position="416"/>
        <end position="450"/>
    </location>
</feature>
<dbReference type="Gene3D" id="2.60.40.740">
    <property type="match status" value="3"/>
</dbReference>
<dbReference type="NCBIfam" id="TIGR04228">
    <property type="entry name" value="isopep_sspB_C2"/>
    <property type="match status" value="2"/>
</dbReference>
<feature type="domain" description="Adhesin isopeptide-forming adherence" evidence="2">
    <location>
        <begin position="488"/>
        <end position="633"/>
    </location>
</feature>
<feature type="region of interest" description="Disordered" evidence="1">
    <location>
        <begin position="266"/>
        <end position="286"/>
    </location>
</feature>
<feature type="compositionally biased region" description="Basic and acidic residues" evidence="1">
    <location>
        <begin position="474"/>
        <end position="491"/>
    </location>
</feature>
<evidence type="ECO:0000256" key="1">
    <source>
        <dbReference type="SAM" id="MobiDB-lite"/>
    </source>
</evidence>
<dbReference type="Pfam" id="PF17998">
    <property type="entry name" value="AgI_II_C2"/>
    <property type="match status" value="3"/>
</dbReference>
<name>A0A4Y9J6K3_9STRE</name>
<dbReference type="RefSeq" id="WP_322783546.1">
    <property type="nucleotide sequence ID" value="NZ_JADGKZ010000032.1"/>
</dbReference>
<evidence type="ECO:0000259" key="2">
    <source>
        <dbReference type="Pfam" id="PF17998"/>
    </source>
</evidence>
<evidence type="ECO:0000313" key="4">
    <source>
        <dbReference type="Proteomes" id="UP000297253"/>
    </source>
</evidence>
<sequence>AGTLTSSKALISLSRMTFKDNPIPDITPEKPDFQPEKFDLSEGKFDITGNKLMDDDDELTDEYGETNKDPYVDKVDNNEPQNLNTKLVKRGDKLFYQLWLDTNHFTPEQLIQTTGLTDSYDAKHLTLDARNIKGYDGKTGEEVTKLFDVEDKDGKLTIQTKKDLLKDNVLDTERFAFGRYYKFDIPVTVKEDVEDGVDIENVASQFVTTVNPETGESNAPTETVEKPTQKRVNKVKSPKKVDFQPEKFDLSEAKFDITGDKLVDDDDEVKDEYTDTNKDPYADKVDNNEPQNLNTKLVKRGDKLFYQLWLDTNHFTPEQLIRTTGLTDSYDAKHLTLDIKNIKGYDGKTGEEATKLFDIEDKDGKLTIQTKKELLKDNVLDTERFAFGRYYKFDVPVTVKEDVPAGTAIENTARQFVTTVNPETGEPNKPSEKPTQKRVNKVKENKPEPHKFVLDKANVDVKGTKLLDDDSELKDRYADTNKEPYADKTDNNEPENINTAVLKAGTTIHYQVWVDTTPFDKESLLQTIGAEDDYDERYVTIDTKAVKVYNKSTGKDVTSQFDIENKDGKLTILPNDSVKKTLGQIKVLDTSKFELGVYYQVEIPATIKKDVPAGTDIENTAKQVIVDKDGKKEELITEKRVNKTPKEEQATGALPRTGEKAGLLYTLVGSLLLAGLAEWKIRLFSKQMKKALKQVSK</sequence>
<accession>A0A4Y9J6K3</accession>
<organism evidence="3 4">
    <name type="scientific">Streptococcus cuniculi</name>
    <dbReference type="NCBI Taxonomy" id="1432788"/>
    <lineage>
        <taxon>Bacteria</taxon>
        <taxon>Bacillati</taxon>
        <taxon>Bacillota</taxon>
        <taxon>Bacilli</taxon>
        <taxon>Lactobacillales</taxon>
        <taxon>Streptococcaceae</taxon>
        <taxon>Streptococcus</taxon>
    </lineage>
</organism>
<feature type="domain" description="Adhesin isopeptide-forming adherence" evidence="2">
    <location>
        <begin position="75"/>
        <end position="211"/>
    </location>
</feature>
<dbReference type="InterPro" id="IPR026345">
    <property type="entry name" value="Adh_isopep-form_adh_dom"/>
</dbReference>
<evidence type="ECO:0000313" key="3">
    <source>
        <dbReference type="EMBL" id="TFU96643.1"/>
    </source>
</evidence>
<protein>
    <recommendedName>
        <fullName evidence="2">Adhesin isopeptide-forming adherence domain-containing protein</fullName>
    </recommendedName>
</protein>
<proteinExistence type="predicted"/>
<gene>
    <name evidence="3" type="ORF">E4T82_11635</name>
</gene>
<dbReference type="AlphaFoldDB" id="A0A4Y9J6K3"/>
<feature type="non-terminal residue" evidence="3">
    <location>
        <position position="1"/>
    </location>
</feature>
<reference evidence="3 4" key="1">
    <citation type="submission" date="2019-03" db="EMBL/GenBank/DDBJ databases">
        <title>Diversity of the mouse oral microbiome.</title>
        <authorList>
            <person name="Joseph S."/>
            <person name="Aduse-Opoku J."/>
            <person name="Curtis M."/>
            <person name="Wade W."/>
            <person name="Hashim A."/>
        </authorList>
    </citation>
    <scope>NUCLEOTIDE SEQUENCE [LARGE SCALE GENOMIC DNA]</scope>
    <source>
        <strain evidence="3 4">WM131</strain>
    </source>
</reference>
<comment type="caution">
    <text evidence="3">The sequence shown here is derived from an EMBL/GenBank/DDBJ whole genome shotgun (WGS) entry which is preliminary data.</text>
</comment>
<feature type="compositionally biased region" description="Basic and acidic residues" evidence="1">
    <location>
        <begin position="271"/>
        <end position="286"/>
    </location>
</feature>
<feature type="domain" description="Adhesin isopeptide-forming adherence" evidence="2">
    <location>
        <begin position="285"/>
        <end position="419"/>
    </location>
</feature>
<dbReference type="EMBL" id="SPPD01000032">
    <property type="protein sequence ID" value="TFU96643.1"/>
    <property type="molecule type" value="Genomic_DNA"/>
</dbReference>
<feature type="compositionally biased region" description="Basic and acidic residues" evidence="1">
    <location>
        <begin position="429"/>
        <end position="450"/>
    </location>
</feature>